<evidence type="ECO:0000256" key="1">
    <source>
        <dbReference type="SAM" id="Phobius"/>
    </source>
</evidence>
<comment type="caution">
    <text evidence="2">The sequence shown here is derived from an EMBL/GenBank/DDBJ whole genome shotgun (WGS) entry which is preliminary data.</text>
</comment>
<feature type="transmembrane region" description="Helical" evidence="1">
    <location>
        <begin position="263"/>
        <end position="281"/>
    </location>
</feature>
<accession>A0ABT7PRA2</accession>
<protein>
    <submittedName>
        <fullName evidence="2">Uncharacterized protein</fullName>
    </submittedName>
</protein>
<dbReference type="RefSeq" id="WP_289167050.1">
    <property type="nucleotide sequence ID" value="NZ_JASZZN010000030.1"/>
</dbReference>
<evidence type="ECO:0000313" key="3">
    <source>
        <dbReference type="Proteomes" id="UP001239462"/>
    </source>
</evidence>
<sequence>MDDFEQFKTTWQSSDEYPAEQFANLRSRVATARSDFYLAISQRDLAETLAAVIVVFFFALPLFSSEKMSVRIGSVVIITSSVQIVVTLWFARRKSGSKGFDDNFICVVDREIEFLSRQARLLRNIFWWYFLPINFGLVIFSIGLLENLRPHDHAGASWIHWGAFAAMATLSVSITVWGCILNRRGVAQEYLPRIQYYQCLREAMISGDDESILELQNQVPLLDRPDNTISKRRKVVGWSVAIFAAILTALLGYVMMGRSNERVGIYLIATAPVVAALIVAVSRAWRKTSQGDQGAPPSSV</sequence>
<organism evidence="2 3">
    <name type="scientific">Roseiconus lacunae</name>
    <dbReference type="NCBI Taxonomy" id="2605694"/>
    <lineage>
        <taxon>Bacteria</taxon>
        <taxon>Pseudomonadati</taxon>
        <taxon>Planctomycetota</taxon>
        <taxon>Planctomycetia</taxon>
        <taxon>Pirellulales</taxon>
        <taxon>Pirellulaceae</taxon>
        <taxon>Roseiconus</taxon>
    </lineage>
</organism>
<dbReference type="Proteomes" id="UP001239462">
    <property type="component" value="Unassembled WGS sequence"/>
</dbReference>
<feature type="transmembrane region" description="Helical" evidence="1">
    <location>
        <begin position="70"/>
        <end position="91"/>
    </location>
</feature>
<reference evidence="2 3" key="1">
    <citation type="submission" date="2023-06" db="EMBL/GenBank/DDBJ databases">
        <title>Roseiconus lacunae JC819 isolated from Gulf of Mannar region, Tamil Nadu.</title>
        <authorList>
            <person name="Pk S."/>
            <person name="Ch S."/>
            <person name="Ch V.R."/>
        </authorList>
    </citation>
    <scope>NUCLEOTIDE SEQUENCE [LARGE SCALE GENOMIC DNA]</scope>
    <source>
        <strain evidence="2 3">JC819</strain>
    </source>
</reference>
<keyword evidence="1" id="KW-1133">Transmembrane helix</keyword>
<keyword evidence="3" id="KW-1185">Reference proteome</keyword>
<feature type="transmembrane region" description="Helical" evidence="1">
    <location>
        <begin position="235"/>
        <end position="257"/>
    </location>
</feature>
<gene>
    <name evidence="2" type="ORF">QTN89_26455</name>
</gene>
<proteinExistence type="predicted"/>
<feature type="transmembrane region" description="Helical" evidence="1">
    <location>
        <begin position="158"/>
        <end position="181"/>
    </location>
</feature>
<evidence type="ECO:0000313" key="2">
    <source>
        <dbReference type="EMBL" id="MDM4019023.1"/>
    </source>
</evidence>
<dbReference type="EMBL" id="JASZZN010000030">
    <property type="protein sequence ID" value="MDM4019023.1"/>
    <property type="molecule type" value="Genomic_DNA"/>
</dbReference>
<feature type="transmembrane region" description="Helical" evidence="1">
    <location>
        <begin position="126"/>
        <end position="146"/>
    </location>
</feature>
<keyword evidence="1" id="KW-0472">Membrane</keyword>
<feature type="transmembrane region" description="Helical" evidence="1">
    <location>
        <begin position="45"/>
        <end position="64"/>
    </location>
</feature>
<name>A0ABT7PRA2_9BACT</name>
<keyword evidence="1" id="KW-0812">Transmembrane</keyword>